<dbReference type="EMBL" id="BMQB01000005">
    <property type="protein sequence ID" value="GGJ96863.1"/>
    <property type="molecule type" value="Genomic_DNA"/>
</dbReference>
<gene>
    <name evidence="2" type="ORF">GCM10010123_28560</name>
</gene>
<accession>A0A8J3B6C0</accession>
<dbReference type="PROSITE" id="PS50995">
    <property type="entry name" value="HTH_MARR_2"/>
    <property type="match status" value="1"/>
</dbReference>
<evidence type="ECO:0000259" key="1">
    <source>
        <dbReference type="PROSITE" id="PS50995"/>
    </source>
</evidence>
<evidence type="ECO:0000313" key="3">
    <source>
        <dbReference type="Proteomes" id="UP000649739"/>
    </source>
</evidence>
<dbReference type="Pfam" id="PF01047">
    <property type="entry name" value="MarR"/>
    <property type="match status" value="1"/>
</dbReference>
<dbReference type="PANTHER" id="PTHR33164:SF43">
    <property type="entry name" value="HTH-TYPE TRANSCRIPTIONAL REPRESSOR YETL"/>
    <property type="match status" value="1"/>
</dbReference>
<dbReference type="AlphaFoldDB" id="A0A8J3B6C0"/>
<keyword evidence="3" id="KW-1185">Reference proteome</keyword>
<comment type="caution">
    <text evidence="2">The sequence shown here is derived from an EMBL/GenBank/DDBJ whole genome shotgun (WGS) entry which is preliminary data.</text>
</comment>
<dbReference type="Proteomes" id="UP000649739">
    <property type="component" value="Unassembled WGS sequence"/>
</dbReference>
<protein>
    <recommendedName>
        <fullName evidence="1">HTH marR-type domain-containing protein</fullName>
    </recommendedName>
</protein>
<evidence type="ECO:0000313" key="2">
    <source>
        <dbReference type="EMBL" id="GGJ96863.1"/>
    </source>
</evidence>
<dbReference type="InterPro" id="IPR036390">
    <property type="entry name" value="WH_DNA-bd_sf"/>
</dbReference>
<dbReference type="GO" id="GO:0003700">
    <property type="term" value="F:DNA-binding transcription factor activity"/>
    <property type="evidence" value="ECO:0007669"/>
    <property type="project" value="InterPro"/>
</dbReference>
<dbReference type="Gene3D" id="1.10.10.10">
    <property type="entry name" value="Winged helix-like DNA-binding domain superfamily/Winged helix DNA-binding domain"/>
    <property type="match status" value="1"/>
</dbReference>
<dbReference type="InterPro" id="IPR036388">
    <property type="entry name" value="WH-like_DNA-bd_sf"/>
</dbReference>
<dbReference type="PANTHER" id="PTHR33164">
    <property type="entry name" value="TRANSCRIPTIONAL REGULATOR, MARR FAMILY"/>
    <property type="match status" value="1"/>
</dbReference>
<organism evidence="2 3">
    <name type="scientific">Pilimelia anulata</name>
    <dbReference type="NCBI Taxonomy" id="53371"/>
    <lineage>
        <taxon>Bacteria</taxon>
        <taxon>Bacillati</taxon>
        <taxon>Actinomycetota</taxon>
        <taxon>Actinomycetes</taxon>
        <taxon>Micromonosporales</taxon>
        <taxon>Micromonosporaceae</taxon>
        <taxon>Pilimelia</taxon>
    </lineage>
</organism>
<dbReference type="InterPro" id="IPR000835">
    <property type="entry name" value="HTH_MarR-typ"/>
</dbReference>
<sequence>MPPVGRRTPRAGPDADSLDALADVVMACTDRAREATAPRLSHLQLQALTAIDRHGELNLGSLSELLFTVMSSTSRLCDRLEATGLIERHPREENRREIVLSVSADGRRLLDRLREHRRVALASALADGAGLIGVSVRPALRTATDGHRRPA</sequence>
<dbReference type="SUPFAM" id="SSF46785">
    <property type="entry name" value="Winged helix' DNA-binding domain"/>
    <property type="match status" value="1"/>
</dbReference>
<dbReference type="GO" id="GO:0006950">
    <property type="term" value="P:response to stress"/>
    <property type="evidence" value="ECO:0007669"/>
    <property type="project" value="TreeGrafter"/>
</dbReference>
<reference evidence="2" key="2">
    <citation type="submission" date="2020-09" db="EMBL/GenBank/DDBJ databases">
        <authorList>
            <person name="Sun Q."/>
            <person name="Ohkuma M."/>
        </authorList>
    </citation>
    <scope>NUCLEOTIDE SEQUENCE</scope>
    <source>
        <strain evidence="2">JCM 3090</strain>
    </source>
</reference>
<dbReference type="RefSeq" id="WP_189170606.1">
    <property type="nucleotide sequence ID" value="NZ_BMQB01000005.1"/>
</dbReference>
<dbReference type="InterPro" id="IPR039422">
    <property type="entry name" value="MarR/SlyA-like"/>
</dbReference>
<proteinExistence type="predicted"/>
<name>A0A8J3B6C0_9ACTN</name>
<feature type="domain" description="HTH marR-type" evidence="1">
    <location>
        <begin position="14"/>
        <end position="151"/>
    </location>
</feature>
<reference evidence="2" key="1">
    <citation type="journal article" date="2014" name="Int. J. Syst. Evol. Microbiol.">
        <title>Complete genome sequence of Corynebacterium casei LMG S-19264T (=DSM 44701T), isolated from a smear-ripened cheese.</title>
        <authorList>
            <consortium name="US DOE Joint Genome Institute (JGI-PGF)"/>
            <person name="Walter F."/>
            <person name="Albersmeier A."/>
            <person name="Kalinowski J."/>
            <person name="Ruckert C."/>
        </authorList>
    </citation>
    <scope>NUCLEOTIDE SEQUENCE</scope>
    <source>
        <strain evidence="2">JCM 3090</strain>
    </source>
</reference>
<dbReference type="SMART" id="SM00347">
    <property type="entry name" value="HTH_MARR"/>
    <property type="match status" value="1"/>
</dbReference>